<accession>A0A9W8NGZ9</accession>
<evidence type="ECO:0000313" key="2">
    <source>
        <dbReference type="Proteomes" id="UP001148614"/>
    </source>
</evidence>
<comment type="caution">
    <text evidence="1">The sequence shown here is derived from an EMBL/GenBank/DDBJ whole genome shotgun (WGS) entry which is preliminary data.</text>
</comment>
<protein>
    <submittedName>
        <fullName evidence="1">Uncharacterized protein</fullName>
    </submittedName>
</protein>
<dbReference type="Proteomes" id="UP001148614">
    <property type="component" value="Unassembled WGS sequence"/>
</dbReference>
<dbReference type="EMBL" id="JANPWZ010000520">
    <property type="protein sequence ID" value="KAJ3575755.1"/>
    <property type="molecule type" value="Genomic_DNA"/>
</dbReference>
<dbReference type="VEuPathDB" id="FungiDB:F4678DRAFT_464865"/>
<evidence type="ECO:0000313" key="1">
    <source>
        <dbReference type="EMBL" id="KAJ3575755.1"/>
    </source>
</evidence>
<name>A0A9W8NGZ9_9PEZI</name>
<gene>
    <name evidence="1" type="ORF">NPX13_g3923</name>
</gene>
<proteinExistence type="predicted"/>
<organism evidence="1 2">
    <name type="scientific">Xylaria arbuscula</name>
    <dbReference type="NCBI Taxonomy" id="114810"/>
    <lineage>
        <taxon>Eukaryota</taxon>
        <taxon>Fungi</taxon>
        <taxon>Dikarya</taxon>
        <taxon>Ascomycota</taxon>
        <taxon>Pezizomycotina</taxon>
        <taxon>Sordariomycetes</taxon>
        <taxon>Xylariomycetidae</taxon>
        <taxon>Xylariales</taxon>
        <taxon>Xylariaceae</taxon>
        <taxon>Xylaria</taxon>
    </lineage>
</organism>
<keyword evidence="2" id="KW-1185">Reference proteome</keyword>
<reference evidence="1" key="1">
    <citation type="submission" date="2022-07" db="EMBL/GenBank/DDBJ databases">
        <title>Genome Sequence of Xylaria arbuscula.</title>
        <authorList>
            <person name="Buettner E."/>
        </authorList>
    </citation>
    <scope>NUCLEOTIDE SEQUENCE</scope>
    <source>
        <strain evidence="1">VT107</strain>
    </source>
</reference>
<dbReference type="AlphaFoldDB" id="A0A9W8NGZ9"/>
<sequence length="108" mass="11913">MSNRTDFDGVPLTTAPIPNLSDEEFSYFKGTWEAHLLPAITQALGQANVVGGQVLFHRRQYITILTREEAAPSLKSQVERIVAEALREDIRAKISVQFGVGEVVRTGS</sequence>